<reference evidence="1" key="2">
    <citation type="journal article" date="2015" name="Fish Shellfish Immunol.">
        <title>Early steps in the European eel (Anguilla anguilla)-Vibrio vulnificus interaction in the gills: Role of the RtxA13 toxin.</title>
        <authorList>
            <person name="Callol A."/>
            <person name="Pajuelo D."/>
            <person name="Ebbesson L."/>
            <person name="Teles M."/>
            <person name="MacKenzie S."/>
            <person name="Amaro C."/>
        </authorList>
    </citation>
    <scope>NUCLEOTIDE SEQUENCE</scope>
</reference>
<dbReference type="EMBL" id="GBXM01070391">
    <property type="protein sequence ID" value="JAH38186.1"/>
    <property type="molecule type" value="Transcribed_RNA"/>
</dbReference>
<dbReference type="AlphaFoldDB" id="A0A0E9SA74"/>
<sequence length="22" mass="2479">MDDVLIQAFSTFFPPAPPLPQF</sequence>
<proteinExistence type="predicted"/>
<reference evidence="1" key="1">
    <citation type="submission" date="2014-11" db="EMBL/GenBank/DDBJ databases">
        <authorList>
            <person name="Amaro Gonzalez C."/>
        </authorList>
    </citation>
    <scope>NUCLEOTIDE SEQUENCE</scope>
</reference>
<organism evidence="1">
    <name type="scientific">Anguilla anguilla</name>
    <name type="common">European freshwater eel</name>
    <name type="synonym">Muraena anguilla</name>
    <dbReference type="NCBI Taxonomy" id="7936"/>
    <lineage>
        <taxon>Eukaryota</taxon>
        <taxon>Metazoa</taxon>
        <taxon>Chordata</taxon>
        <taxon>Craniata</taxon>
        <taxon>Vertebrata</taxon>
        <taxon>Euteleostomi</taxon>
        <taxon>Actinopterygii</taxon>
        <taxon>Neopterygii</taxon>
        <taxon>Teleostei</taxon>
        <taxon>Anguilliformes</taxon>
        <taxon>Anguillidae</taxon>
        <taxon>Anguilla</taxon>
    </lineage>
</organism>
<name>A0A0E9SA74_ANGAN</name>
<accession>A0A0E9SA74</accession>
<evidence type="ECO:0000313" key="1">
    <source>
        <dbReference type="EMBL" id="JAH38186.1"/>
    </source>
</evidence>
<protein>
    <submittedName>
        <fullName evidence="1">Uncharacterized protein</fullName>
    </submittedName>
</protein>